<reference evidence="1" key="1">
    <citation type="submission" date="2018-02" db="EMBL/GenBank/DDBJ databases">
        <title>The genomes of Aspergillus section Nigri reveals drivers in fungal speciation.</title>
        <authorList>
            <consortium name="DOE Joint Genome Institute"/>
            <person name="Vesth T.C."/>
            <person name="Nybo J."/>
            <person name="Theobald S."/>
            <person name="Brandl J."/>
            <person name="Frisvad J.C."/>
            <person name="Nielsen K.F."/>
            <person name="Lyhne E.K."/>
            <person name="Kogle M.E."/>
            <person name="Kuo A."/>
            <person name="Riley R."/>
            <person name="Clum A."/>
            <person name="Nolan M."/>
            <person name="Lipzen A."/>
            <person name="Salamov A."/>
            <person name="Henrissat B."/>
            <person name="Wiebenga A."/>
            <person name="De vries R.P."/>
            <person name="Grigoriev I.V."/>
            <person name="Mortensen U.H."/>
            <person name="Andersen M.R."/>
            <person name="Baker S.E."/>
        </authorList>
    </citation>
    <scope>NUCLEOTIDE SEQUENCE</scope>
    <source>
        <strain evidence="1">CBS 121060</strain>
    </source>
</reference>
<dbReference type="Proteomes" id="UP000249661">
    <property type="component" value="Unassembled WGS sequence"/>
</dbReference>
<protein>
    <submittedName>
        <fullName evidence="1">Pseudouridine synthase TruD/Pus7</fullName>
    </submittedName>
</protein>
<dbReference type="EMBL" id="KZ824940">
    <property type="protein sequence ID" value="RAH73271.1"/>
    <property type="molecule type" value="Genomic_DNA"/>
</dbReference>
<name>A0ACD1HI71_9EURO</name>
<evidence type="ECO:0000313" key="2">
    <source>
        <dbReference type="Proteomes" id="UP000249661"/>
    </source>
</evidence>
<accession>A0ACD1HI71</accession>
<keyword evidence="2" id="KW-1185">Reference proteome</keyword>
<proteinExistence type="predicted"/>
<sequence>MEGADVIESPRKRIKTDNPPTTDDAVLPQAGGPVAEEPAAAPVSADDAQARREIEVGITGYVSADNEGFSGILKKRYTDFLVNEIVPSGEVLHLQNVPVQEKKQNKEEQSSEKPAAKSQQEDGAQATAEKDATPTAEIPAPEFQISDEDNALLESLFGEEPTQKILALNKRALENPKSRPSDFSKITTVVVTDRDLRIKMHQAIRRIFNSQLESQTDSEGMMNISVAPNRNNKKAQGGRGNGNGGPRVPINWDELGGPYLHFTIYKENKDTMEILNFIGRQLKVNSKTFQFAGTKDRRGVTVQRACAYRVQAERLEKINPTLRNAVLGDFEYRKYGLDLGDLNGNEFVITLRDCEIPGVVDLQDREAAIAKSTDLVKTALHNLRERGYFNYFGLQRFGTYATRTDTVGVKMLQGDFKGACDAILHYSPHTLDAAQQGEAASALISSDDRARAEAIHIYTTTANAGKALEKLARKFSAEANIMRQLGRSKTDYLGALQAVPRNLRLMYVHAYQSFVWNFAATERWRLYGDKVVEGDLVLIHEHNDKTSSAANATGASAAATTEPADETVDADGEVIITPHATGDSAYAAEGITRARALTAEEAASGKYNIFDVVLTLPGYDVLYPANAMTDFYKQFMGSEQGGGLDPFDMRRKWKDVSLTGGYRKLLNRMGPDYSVDVKVYERDDEQFVATDLERLQGQSKDGADADADTAQEQGGGKLAVVLKFQLGSSQYATMALRELTKGKVKAYTPDYGKGR</sequence>
<organism evidence="1 2">
    <name type="scientific">Aspergillus aculeatinus CBS 121060</name>
    <dbReference type="NCBI Taxonomy" id="1448322"/>
    <lineage>
        <taxon>Eukaryota</taxon>
        <taxon>Fungi</taxon>
        <taxon>Dikarya</taxon>
        <taxon>Ascomycota</taxon>
        <taxon>Pezizomycotina</taxon>
        <taxon>Eurotiomycetes</taxon>
        <taxon>Eurotiomycetidae</taxon>
        <taxon>Eurotiales</taxon>
        <taxon>Aspergillaceae</taxon>
        <taxon>Aspergillus</taxon>
        <taxon>Aspergillus subgen. Circumdati</taxon>
    </lineage>
</organism>
<evidence type="ECO:0000313" key="1">
    <source>
        <dbReference type="EMBL" id="RAH73271.1"/>
    </source>
</evidence>
<gene>
    <name evidence="1" type="ORF">BO66DRAFT_367970</name>
</gene>